<dbReference type="EMBL" id="JACHMG010000001">
    <property type="protein sequence ID" value="MBB4688144.1"/>
    <property type="molecule type" value="Genomic_DNA"/>
</dbReference>
<dbReference type="GO" id="GO:0046872">
    <property type="term" value="F:metal ion binding"/>
    <property type="evidence" value="ECO:0007669"/>
    <property type="project" value="UniProtKB-KW"/>
</dbReference>
<keyword evidence="3" id="KW-0479">Metal-binding</keyword>
<comment type="cofactor">
    <cofactor evidence="1">
        <name>Zn(2+)</name>
        <dbReference type="ChEBI" id="CHEBI:29105"/>
    </cofactor>
</comment>
<feature type="domain" description="Alcohol dehydrogenase-like C-terminal" evidence="6">
    <location>
        <begin position="171"/>
        <end position="284"/>
    </location>
</feature>
<evidence type="ECO:0000256" key="2">
    <source>
        <dbReference type="ARBA" id="ARBA00008072"/>
    </source>
</evidence>
<dbReference type="SUPFAM" id="SSF51735">
    <property type="entry name" value="NAD(P)-binding Rossmann-fold domains"/>
    <property type="match status" value="1"/>
</dbReference>
<dbReference type="Pfam" id="PF08240">
    <property type="entry name" value="ADH_N"/>
    <property type="match status" value="1"/>
</dbReference>
<feature type="domain" description="Alcohol dehydrogenase-like N-terminal" evidence="7">
    <location>
        <begin position="26"/>
        <end position="132"/>
    </location>
</feature>
<keyword evidence="4" id="KW-0862">Zinc</keyword>
<gene>
    <name evidence="8" type="ORF">BJY18_005629</name>
</gene>
<evidence type="ECO:0000259" key="6">
    <source>
        <dbReference type="Pfam" id="PF00107"/>
    </source>
</evidence>
<protein>
    <submittedName>
        <fullName evidence="8">L-iditol 2-dehydrogenase</fullName>
        <ecNumber evidence="8">1.1.1.14</ecNumber>
    </submittedName>
</protein>
<dbReference type="Pfam" id="PF00107">
    <property type="entry name" value="ADH_zinc_N"/>
    <property type="match status" value="1"/>
</dbReference>
<evidence type="ECO:0000259" key="7">
    <source>
        <dbReference type="Pfam" id="PF08240"/>
    </source>
</evidence>
<dbReference type="AlphaFoldDB" id="A0A840J4A0"/>
<dbReference type="PANTHER" id="PTHR43161:SF9">
    <property type="entry name" value="SORBITOL DEHYDROGENASE"/>
    <property type="match status" value="1"/>
</dbReference>
<comment type="similarity">
    <text evidence="2">Belongs to the zinc-containing alcohol dehydrogenase family.</text>
</comment>
<evidence type="ECO:0000256" key="4">
    <source>
        <dbReference type="ARBA" id="ARBA00022833"/>
    </source>
</evidence>
<name>A0A840J4A0_9PSEU</name>
<evidence type="ECO:0000256" key="1">
    <source>
        <dbReference type="ARBA" id="ARBA00001947"/>
    </source>
</evidence>
<sequence length="323" mass="32725">MTGAAVLLHGARDLRFGSVPPEDLVPGRVRVAVRGVGLCGSDLHYFADGRNGATVVTAPTVLGHEGFGVITEGERAGQRVAIEPAAPCLRCPVCLAGHYNVCPDHTCLGSPPAHGLLRESVVVPAQFAHPLPPAVSDEVAPLIEPLAVATWALRRGGPVAGRRVLVTGAGPIGLLVLQAARAQGAADVVVTDVSPQRLAAAGALGATTGEPGPCDVAFDCSGAPAAIRTAAAALVPGGTLVLVGVPGEPAPAFPLQLLQRQELDVRGCFRYGPGAFATAIALAASGQVDLAALVTARFPFAEAVTALTTALTDRAQLKVLIDF</sequence>
<dbReference type="Gene3D" id="3.90.180.10">
    <property type="entry name" value="Medium-chain alcohol dehydrogenases, catalytic domain"/>
    <property type="match status" value="1"/>
</dbReference>
<comment type="caution">
    <text evidence="8">The sequence shown here is derived from an EMBL/GenBank/DDBJ whole genome shotgun (WGS) entry which is preliminary data.</text>
</comment>
<accession>A0A840J4A0</accession>
<dbReference type="InterPro" id="IPR013154">
    <property type="entry name" value="ADH-like_N"/>
</dbReference>
<dbReference type="Proteomes" id="UP000581769">
    <property type="component" value="Unassembled WGS sequence"/>
</dbReference>
<dbReference type="PANTHER" id="PTHR43161">
    <property type="entry name" value="SORBITOL DEHYDROGENASE"/>
    <property type="match status" value="1"/>
</dbReference>
<evidence type="ECO:0000313" key="8">
    <source>
        <dbReference type="EMBL" id="MBB4688144.1"/>
    </source>
</evidence>
<dbReference type="InterPro" id="IPR036291">
    <property type="entry name" value="NAD(P)-bd_dom_sf"/>
</dbReference>
<dbReference type="EC" id="1.1.1.14" evidence="8"/>
<proteinExistence type="inferred from homology"/>
<organism evidence="8 9">
    <name type="scientific">Amycolatopsis jiangsuensis</name>
    <dbReference type="NCBI Taxonomy" id="1181879"/>
    <lineage>
        <taxon>Bacteria</taxon>
        <taxon>Bacillati</taxon>
        <taxon>Actinomycetota</taxon>
        <taxon>Actinomycetes</taxon>
        <taxon>Pseudonocardiales</taxon>
        <taxon>Pseudonocardiaceae</taxon>
        <taxon>Amycolatopsis</taxon>
    </lineage>
</organism>
<keyword evidence="9" id="KW-1185">Reference proteome</keyword>
<evidence type="ECO:0000256" key="5">
    <source>
        <dbReference type="ARBA" id="ARBA00023002"/>
    </source>
</evidence>
<dbReference type="InterPro" id="IPR013149">
    <property type="entry name" value="ADH-like_C"/>
</dbReference>
<dbReference type="InterPro" id="IPR011032">
    <property type="entry name" value="GroES-like_sf"/>
</dbReference>
<evidence type="ECO:0000256" key="3">
    <source>
        <dbReference type="ARBA" id="ARBA00022723"/>
    </source>
</evidence>
<dbReference type="SUPFAM" id="SSF50129">
    <property type="entry name" value="GroES-like"/>
    <property type="match status" value="1"/>
</dbReference>
<dbReference type="Gene3D" id="3.40.50.720">
    <property type="entry name" value="NAD(P)-binding Rossmann-like Domain"/>
    <property type="match status" value="1"/>
</dbReference>
<evidence type="ECO:0000313" key="9">
    <source>
        <dbReference type="Proteomes" id="UP000581769"/>
    </source>
</evidence>
<dbReference type="RefSeq" id="WP_184782883.1">
    <property type="nucleotide sequence ID" value="NZ_JACHMG010000001.1"/>
</dbReference>
<keyword evidence="5 8" id="KW-0560">Oxidoreductase</keyword>
<dbReference type="GO" id="GO:0003939">
    <property type="term" value="F:L-iditol 2-dehydrogenase (NAD+) activity"/>
    <property type="evidence" value="ECO:0007669"/>
    <property type="project" value="UniProtKB-EC"/>
</dbReference>
<reference evidence="8 9" key="1">
    <citation type="submission" date="2020-08" db="EMBL/GenBank/DDBJ databases">
        <title>Sequencing the genomes of 1000 actinobacteria strains.</title>
        <authorList>
            <person name="Klenk H.-P."/>
        </authorList>
    </citation>
    <scope>NUCLEOTIDE SEQUENCE [LARGE SCALE GENOMIC DNA]</scope>
    <source>
        <strain evidence="8 9">DSM 45859</strain>
    </source>
</reference>